<keyword evidence="2" id="KW-0812">Transmembrane</keyword>
<reference evidence="5" key="1">
    <citation type="journal article" date="2019" name="Int. J. Syst. Evol. Microbiol.">
        <title>The Global Catalogue of Microorganisms (GCM) 10K type strain sequencing project: providing services to taxonomists for standard genome sequencing and annotation.</title>
        <authorList>
            <consortium name="The Broad Institute Genomics Platform"/>
            <consortium name="The Broad Institute Genome Sequencing Center for Infectious Disease"/>
            <person name="Wu L."/>
            <person name="Ma J."/>
        </authorList>
    </citation>
    <scope>NUCLEOTIDE SEQUENCE [LARGE SCALE GENOMIC DNA]</scope>
    <source>
        <strain evidence="5">XZYJT-10</strain>
    </source>
</reference>
<dbReference type="InterPro" id="IPR038765">
    <property type="entry name" value="Papain-like_cys_pep_sf"/>
</dbReference>
<dbReference type="SUPFAM" id="SSF54001">
    <property type="entry name" value="Cysteine proteinases"/>
    <property type="match status" value="1"/>
</dbReference>
<feature type="compositionally biased region" description="Low complexity" evidence="1">
    <location>
        <begin position="565"/>
        <end position="579"/>
    </location>
</feature>
<dbReference type="Gene3D" id="3.10.620.30">
    <property type="match status" value="1"/>
</dbReference>
<gene>
    <name evidence="4" type="ORF">ACFQS1_04745</name>
</gene>
<dbReference type="Pfam" id="PF11992">
    <property type="entry name" value="TgpA_N"/>
    <property type="match status" value="1"/>
</dbReference>
<feature type="transmembrane region" description="Helical" evidence="2">
    <location>
        <begin position="142"/>
        <end position="160"/>
    </location>
</feature>
<evidence type="ECO:0000313" key="5">
    <source>
        <dbReference type="Proteomes" id="UP001596548"/>
    </source>
</evidence>
<keyword evidence="5" id="KW-1185">Reference proteome</keyword>
<name>A0ABW2HJ42_9ACTN</name>
<accession>A0ABW2HJ42</accession>
<keyword evidence="2" id="KW-1133">Transmembrane helix</keyword>
<dbReference type="EMBL" id="JBHTBJ010000002">
    <property type="protein sequence ID" value="MFC7273282.1"/>
    <property type="molecule type" value="Genomic_DNA"/>
</dbReference>
<feature type="transmembrane region" description="Helical" evidence="2">
    <location>
        <begin position="56"/>
        <end position="75"/>
    </location>
</feature>
<evidence type="ECO:0000313" key="4">
    <source>
        <dbReference type="EMBL" id="MFC7273282.1"/>
    </source>
</evidence>
<evidence type="ECO:0000256" key="1">
    <source>
        <dbReference type="SAM" id="MobiDB-lite"/>
    </source>
</evidence>
<dbReference type="RefSeq" id="WP_378964804.1">
    <property type="nucleotide sequence ID" value="NZ_JBHTBJ010000002.1"/>
</dbReference>
<protein>
    <submittedName>
        <fullName evidence="4">DUF3488 and DUF4129 domain-containing transglutaminase family protein</fullName>
    </submittedName>
</protein>
<dbReference type="Pfam" id="PF13559">
    <property type="entry name" value="DUF4129"/>
    <property type="match status" value="1"/>
</dbReference>
<dbReference type="InterPro" id="IPR025403">
    <property type="entry name" value="TgpA-like_C"/>
</dbReference>
<comment type="caution">
    <text evidence="4">The sequence shown here is derived from an EMBL/GenBank/DDBJ whole genome shotgun (WGS) entry which is preliminary data.</text>
</comment>
<feature type="transmembrane region" description="Helical" evidence="2">
    <location>
        <begin position="613"/>
        <end position="632"/>
    </location>
</feature>
<dbReference type="InterPro" id="IPR002931">
    <property type="entry name" value="Transglutaminase-like"/>
</dbReference>
<feature type="transmembrane region" description="Helical" evidence="2">
    <location>
        <begin position="29"/>
        <end position="49"/>
    </location>
</feature>
<proteinExistence type="predicted"/>
<dbReference type="InterPro" id="IPR021878">
    <property type="entry name" value="TgpA_N"/>
</dbReference>
<dbReference type="PANTHER" id="PTHR42736:SF1">
    <property type="entry name" value="PROTEIN-GLUTAMINE GAMMA-GLUTAMYLTRANSFERASE"/>
    <property type="match status" value="1"/>
</dbReference>
<feature type="transmembrane region" description="Helical" evidence="2">
    <location>
        <begin position="115"/>
        <end position="135"/>
    </location>
</feature>
<feature type="domain" description="Transglutaminase-like" evidence="3">
    <location>
        <begin position="475"/>
        <end position="544"/>
    </location>
</feature>
<evidence type="ECO:0000259" key="3">
    <source>
        <dbReference type="SMART" id="SM00460"/>
    </source>
</evidence>
<dbReference type="Proteomes" id="UP001596548">
    <property type="component" value="Unassembled WGS sequence"/>
</dbReference>
<dbReference type="InterPro" id="IPR052901">
    <property type="entry name" value="Bact_TGase-like"/>
</dbReference>
<dbReference type="SMART" id="SM00460">
    <property type="entry name" value="TGc"/>
    <property type="match status" value="1"/>
</dbReference>
<evidence type="ECO:0000256" key="2">
    <source>
        <dbReference type="SAM" id="Phobius"/>
    </source>
</evidence>
<feature type="transmembrane region" description="Helical" evidence="2">
    <location>
        <begin position="216"/>
        <end position="239"/>
    </location>
</feature>
<feature type="transmembrane region" description="Helical" evidence="2">
    <location>
        <begin position="166"/>
        <end position="184"/>
    </location>
</feature>
<organism evidence="4 5">
    <name type="scientific">Paractinoplanes rhizophilus</name>
    <dbReference type="NCBI Taxonomy" id="1416877"/>
    <lineage>
        <taxon>Bacteria</taxon>
        <taxon>Bacillati</taxon>
        <taxon>Actinomycetota</taxon>
        <taxon>Actinomycetes</taxon>
        <taxon>Micromonosporales</taxon>
        <taxon>Micromonosporaceae</taxon>
        <taxon>Paractinoplanes</taxon>
    </lineage>
</organism>
<dbReference type="Pfam" id="PF01841">
    <property type="entry name" value="Transglut_core"/>
    <property type="match status" value="1"/>
</dbReference>
<sequence length="816" mass="87647">MTGRRRLGMVAAGATLLAAAPITSIFDTWTWLVRCILAVGLIAGAALLARTVRFPTWAQALSMVVVLLVSLTWMFPSGHELLIPTPATFGHFADLFTQAGQDTRSYGVPVPDRDGLLFVTVLGIGSVAIAVDLLTVVARRPALAGLPMLAIYSVPVAVYVDSVPVVPFIIGAAGFLWLLVSDNIDRVRRFGRRFTGDGRDVDVWEPSPLAAAGRRLGVVGVVAAVLLPLLVPTVTGGLLSQITQSGNGIGTGGAGTGTGGRISLFASLNGRLTQGDTVPVIKLTTNERQPYYLRFGVADQLTNQGFGNRSPVGNPVNRGMPDPRGSTAGGEFQQYHARIEISDDLQQSMLPIYSNTIRTADLGGGWSFDPNQQVIFSNRQTTKGKKYDIDYVRANYSEAELRRAEPLNKDNPLRTQYTNTPPDAEVDTLVAGLIKGKTTEYDKMRALYDYFSKENKFTYSLSTEPAGSSTQIAAFLKNKVGYCQQYAAALAWMARVAGIPARVAFGFTLGAQQGNSWIITNRNAHAWTEVYFQDFGWLPFDATPASSVAGSTRSEWAPDPDSTSPEATTPAGANAGGPESSVAPGNPDRLDRGLDDPTGAGTFDTTTPTSYTALWIAAAAALLLALLLVPALRRKLLRRRRHAATAPKAPKVLSASGAGPPGDYDIVVTPEAVRAREDAHAAWDELLDTMIDFRIPVDPTETPRVTAQRLIKDAILLEEPATAATLLGSAEERARYARRPLQGGELTVALGRVRKGLARSATRRTRITAALFPPSVLLRWRLATAEGSARTVAAGARLRDSLARFSPRRLLTSRSR</sequence>
<keyword evidence="2" id="KW-0472">Membrane</keyword>
<dbReference type="PANTHER" id="PTHR42736">
    <property type="entry name" value="PROTEIN-GLUTAMINE GAMMA-GLUTAMYLTRANSFERASE"/>
    <property type="match status" value="1"/>
</dbReference>
<feature type="region of interest" description="Disordered" evidence="1">
    <location>
        <begin position="549"/>
        <end position="603"/>
    </location>
</feature>